<dbReference type="AlphaFoldDB" id="X1EIB3"/>
<comment type="caution">
    <text evidence="2">The sequence shown here is derived from an EMBL/GenBank/DDBJ whole genome shotgun (WGS) entry which is preliminary data.</text>
</comment>
<feature type="non-terminal residue" evidence="2">
    <location>
        <position position="1"/>
    </location>
</feature>
<dbReference type="Pfam" id="PF04015">
    <property type="entry name" value="DUF362"/>
    <property type="match status" value="1"/>
</dbReference>
<evidence type="ECO:0000313" key="2">
    <source>
        <dbReference type="EMBL" id="GAH20095.1"/>
    </source>
</evidence>
<evidence type="ECO:0000259" key="1">
    <source>
        <dbReference type="Pfam" id="PF04015"/>
    </source>
</evidence>
<proteinExistence type="predicted"/>
<gene>
    <name evidence="2" type="ORF">S03H2_01342</name>
</gene>
<dbReference type="InterPro" id="IPR007160">
    <property type="entry name" value="DUF362"/>
</dbReference>
<reference evidence="2" key="1">
    <citation type="journal article" date="2014" name="Front. Microbiol.">
        <title>High frequency of phylogenetically diverse reductive dehalogenase-homologous genes in deep subseafloor sedimentary metagenomes.</title>
        <authorList>
            <person name="Kawai M."/>
            <person name="Futagami T."/>
            <person name="Toyoda A."/>
            <person name="Takaki Y."/>
            <person name="Nishi S."/>
            <person name="Hori S."/>
            <person name="Arai W."/>
            <person name="Tsubouchi T."/>
            <person name="Morono Y."/>
            <person name="Uchiyama I."/>
            <person name="Ito T."/>
            <person name="Fujiyama A."/>
            <person name="Inagaki F."/>
            <person name="Takami H."/>
        </authorList>
    </citation>
    <scope>NUCLEOTIDE SEQUENCE</scope>
    <source>
        <strain evidence="2">Expedition CK06-06</strain>
    </source>
</reference>
<accession>X1EIB3</accession>
<feature type="domain" description="DUF362" evidence="1">
    <location>
        <begin position="35"/>
        <end position="230"/>
    </location>
</feature>
<name>X1EIB3_9ZZZZ</name>
<organism evidence="2">
    <name type="scientific">marine sediment metagenome</name>
    <dbReference type="NCBI Taxonomy" id="412755"/>
    <lineage>
        <taxon>unclassified sequences</taxon>
        <taxon>metagenomes</taxon>
        <taxon>ecological metagenomes</taxon>
    </lineage>
</organism>
<dbReference type="EMBL" id="BARU01000382">
    <property type="protein sequence ID" value="GAH20095.1"/>
    <property type="molecule type" value="Genomic_DNA"/>
</dbReference>
<sequence length="385" mass="42824">YTVAVHSDESIKTMVSDCLQDLGGIKELVTPDSRILLKPNMVVAKPNSTGATTNPLILDVLIEHLVCTSPREIIIGESSEVGHDTMQAYKLTGVYDVAQKWNISLLDFKKDRQIYVDVPHGKILKKVQIAETVKRVDYLIDLPILKVHSQTTVTIGMKNLKGCLNDREKSRFHRLNLHQCIADLSTVIIPDLTIVDATLCSLEWELGGMPVRLNTILAGTNVLATDIVAASMLGYRIDEVEHLHLAAQAHLGPTSREKIKIISPTKLKEVPPGQVTGKEPYFHLPGLEVIEKGTCSSCKGALVAAMRRLHEERQSPHCTILMGQRLRDRECEFVPTFKYGTVKSKKPLVGIGQCCSWVVDNYQGEQIKGCPVRAEAIYRYLRKIS</sequence>
<protein>
    <recommendedName>
        <fullName evidence="1">DUF362 domain-containing protein</fullName>
    </recommendedName>
</protein>